<accession>G8JYW2</accession>
<reference evidence="1" key="5">
    <citation type="journal article" date="2012" name="Mol. Plant Microbe Interact.">
        <title>pFiD188, the linear virulence plasmid of Rhodococcus fascians D188.</title>
        <authorList>
            <person name="Francis I."/>
            <person name="De Keyser A."/>
            <person name="De Backer P."/>
            <person name="Simon-Mateo C."/>
            <person name="Kalkus J."/>
            <person name="Pertry I."/>
            <person name="Ardiles-Diaz W."/>
            <person name="De Rycke R."/>
            <person name="Vandeputte O.M."/>
            <person name="El Jaziri M."/>
            <person name="Holsters M."/>
            <person name="Vereecke D."/>
        </authorList>
    </citation>
    <scope>NUCLEOTIDE SEQUENCE</scope>
    <source>
        <strain evidence="1">D188</strain>
        <plasmid evidence="1">pFiD188</plasmid>
    </source>
</reference>
<dbReference type="KEGG" id="rfa:A3L23_04961"/>
<protein>
    <submittedName>
        <fullName evidence="1">Uncharacterized protein</fullName>
    </submittedName>
</protein>
<reference evidence="1" key="2">
    <citation type="journal article" date="2010" name="Mol. Plant Microbe Interact.">
        <title>Rhodococcus fascians impacts plant development through the dynamic fas-mediated production of a cytokinin mix.</title>
        <authorList>
            <person name="Pertry I."/>
            <person name="Vaclavikova K."/>
            <person name="Gemrotova M."/>
            <person name="Spichal L."/>
            <person name="Galuszka P."/>
            <person name="Depuydt S."/>
            <person name="Temmerman W."/>
            <person name="Stes E."/>
            <person name="De Keyser A."/>
            <person name="Riefler M."/>
            <person name="Biondi S."/>
            <person name="Novak O."/>
            <person name="Schmulling T."/>
            <person name="Strnad M."/>
            <person name="Tarkowski P."/>
            <person name="Holsters M."/>
            <person name="Vereecke D."/>
        </authorList>
    </citation>
    <scope>NUCLEOTIDE SEQUENCE</scope>
    <source>
        <strain evidence="1">D188</strain>
        <plasmid evidence="1">pFiD188</plasmid>
    </source>
</reference>
<proteinExistence type="predicted"/>
<reference evidence="1" key="1">
    <citation type="journal article" date="2009" name="Proc. Natl. Acad. Sci. U.S.A.">
        <title>Identification of Rhodococcus fascians cytokinins and their modus operandi to reshape the plant.</title>
        <authorList>
            <person name="Pertry I."/>
            <person name="Vaclavikova K."/>
            <person name="Depuydt S."/>
            <person name="Galuszka P."/>
            <person name="Spichal L."/>
            <person name="Temmerman W."/>
            <person name="Stes E."/>
            <person name="Schmulling T."/>
            <person name="Kakimoto T."/>
            <person name="Van Montagu M.C."/>
            <person name="Strnad M."/>
            <person name="Holsters M."/>
            <person name="Tarkowski P."/>
            <person name="Vereecke D."/>
        </authorList>
    </citation>
    <scope>NUCLEOTIDE SEQUENCE</scope>
    <source>
        <strain evidence="1">D188</strain>
        <plasmid evidence="1">pFiD188</plasmid>
    </source>
</reference>
<dbReference type="AlphaFoldDB" id="G8JYW2"/>
<keyword evidence="1" id="KW-0614">Plasmid</keyword>
<reference evidence="1" key="4">
    <citation type="submission" date="2011-06" db="EMBL/GenBank/DDBJ databases">
        <authorList>
            <person name="Vereecke D.M."/>
        </authorList>
    </citation>
    <scope>NUCLEOTIDE SEQUENCE</scope>
    <source>
        <strain evidence="1">D188</strain>
        <plasmid evidence="1">pFiD188</plasmid>
    </source>
</reference>
<dbReference type="PATRIC" id="fig|1051973.4.peg.5005"/>
<reference evidence="1" key="3">
    <citation type="journal article" date="2011" name="Annu. Rev. Phytopathol.">
        <title>A successful bacterial coup d'etat: how Rhodococcus fascians redirects plant development.</title>
        <authorList>
            <person name="Stes E."/>
            <person name="Vandeputte O.M."/>
            <person name="El Jaziri M."/>
            <person name="Holsters M."/>
            <person name="Vereecke D."/>
        </authorList>
    </citation>
    <scope>NUCLEOTIDE SEQUENCE</scope>
    <source>
        <strain evidence="1">D188</strain>
        <plasmid evidence="1">pFiD188</plasmid>
    </source>
</reference>
<dbReference type="EMBL" id="JN093097">
    <property type="protein sequence ID" value="AET25233.1"/>
    <property type="molecule type" value="Genomic_DNA"/>
</dbReference>
<geneLocation type="plasmid" evidence="1">
    <name>pFiD188</name>
</geneLocation>
<dbReference type="RefSeq" id="WP_015586151.1">
    <property type="nucleotide sequence ID" value="NZ_CP015236.1"/>
</dbReference>
<organism evidence="1">
    <name type="scientific">Rhodococcoides fascians D188</name>
    <dbReference type="NCBI Taxonomy" id="1051973"/>
    <lineage>
        <taxon>Bacteria</taxon>
        <taxon>Bacillati</taxon>
        <taxon>Actinomycetota</taxon>
        <taxon>Actinomycetes</taxon>
        <taxon>Mycobacteriales</taxon>
        <taxon>Nocardiaceae</taxon>
        <taxon>Rhodococcoides</taxon>
    </lineage>
</organism>
<gene>
    <name evidence="1" type="ORF">pFi_097</name>
</gene>
<evidence type="ECO:0000313" key="1">
    <source>
        <dbReference type="EMBL" id="AET25233.1"/>
    </source>
</evidence>
<name>G8JYW2_RHOFA</name>
<sequence length="142" mass="15641">MSAPTRLHVARARSRSSRSTAGPLSPVIDRGALPNFARIETLRLDDPTNRIVTLATTDEVWSLVVEWNSSNLLVDTEDERLIRLVDAALRAAHCQPHAACRFTLDYNPTHLNNEVGRRSVALTATMRPTSGDGILITITRDA</sequence>